<dbReference type="InterPro" id="IPR038733">
    <property type="entry name" value="Predicted_DNA_bind_prot_RHH"/>
</dbReference>
<protein>
    <recommendedName>
        <fullName evidence="1">Predicted DNA-binding protein ribbon-helix-helix domain-containing protein</fullName>
    </recommendedName>
</protein>
<gene>
    <name evidence="2" type="ORF">MmiHf6_09740</name>
</gene>
<dbReference type="RefSeq" id="WP_316556803.1">
    <property type="nucleotide sequence ID" value="NZ_CP131059.1"/>
</dbReference>
<dbReference type="AlphaFoldDB" id="A0AA97A1Z1"/>
<feature type="domain" description="Predicted DNA-binding protein ribbon-helix-helix" evidence="1">
    <location>
        <begin position="75"/>
        <end position="116"/>
    </location>
</feature>
<accession>A0AA97A1Z1</accession>
<evidence type="ECO:0000313" key="2">
    <source>
        <dbReference type="EMBL" id="WNY23663.1"/>
    </source>
</evidence>
<organism evidence="2 3">
    <name type="scientific">Methanimicrococcus hongohii</name>
    <dbReference type="NCBI Taxonomy" id="3028295"/>
    <lineage>
        <taxon>Archaea</taxon>
        <taxon>Methanobacteriati</taxon>
        <taxon>Methanobacteriota</taxon>
        <taxon>Stenosarchaea group</taxon>
        <taxon>Methanomicrobia</taxon>
        <taxon>Methanosarcinales</taxon>
        <taxon>Methanosarcinaceae</taxon>
        <taxon>Methanimicrococcus</taxon>
    </lineage>
</organism>
<dbReference type="EMBL" id="CP131059">
    <property type="protein sequence ID" value="WNY23663.1"/>
    <property type="molecule type" value="Genomic_DNA"/>
</dbReference>
<dbReference type="Pfam" id="PF12651">
    <property type="entry name" value="RHH_3"/>
    <property type="match status" value="1"/>
</dbReference>
<proteinExistence type="predicted"/>
<dbReference type="Proteomes" id="UP001302978">
    <property type="component" value="Chromosome"/>
</dbReference>
<dbReference type="GeneID" id="85195516"/>
<name>A0AA97A1Z1_9EURY</name>
<reference evidence="2 3" key="1">
    <citation type="submission" date="2023-07" db="EMBL/GenBank/DDBJ databases">
        <title>Closed genoem sequence of Methanomicrococcus sp. Hf6.</title>
        <authorList>
            <person name="Poehlein A."/>
            <person name="Protasov E."/>
            <person name="Platt K."/>
            <person name="Reeh H."/>
            <person name="Daniel R."/>
            <person name="Brune A."/>
        </authorList>
    </citation>
    <scope>NUCLEOTIDE SEQUENCE [LARGE SCALE GENOMIC DNA]</scope>
    <source>
        <strain evidence="2 3">Hf6</strain>
    </source>
</reference>
<keyword evidence="3" id="KW-1185">Reference proteome</keyword>
<dbReference type="KEGG" id="mehf:MmiHf6_09740"/>
<evidence type="ECO:0000313" key="3">
    <source>
        <dbReference type="Proteomes" id="UP001302978"/>
    </source>
</evidence>
<evidence type="ECO:0000259" key="1">
    <source>
        <dbReference type="Pfam" id="PF12651"/>
    </source>
</evidence>
<sequence length="154" mass="17724">MSQHNRKKLSISLSISETLLKKITAIVESGDFATNSDLIYVSICEFLGIISYREEKELFELESFLDSVPEDIGPKVSVSATVNPFIYSKLKQISRQTNYNQSAIIRKAILYFMERYNNPPLPLQDTTEYASFPASEIELKEFIIRTIQEMKKQE</sequence>